<comment type="caution">
    <text evidence="6">The sequence shown here is derived from an EMBL/GenBank/DDBJ whole genome shotgun (WGS) entry which is preliminary data.</text>
</comment>
<reference evidence="6 7" key="1">
    <citation type="submission" date="2019-06" db="EMBL/GenBank/DDBJ databases">
        <title>Draft genome sequence of Actinomyces oris CCUG 34288T.</title>
        <authorList>
            <person name="Salva-Serra F."/>
            <person name="Cardew S."/>
            <person name="Moore E."/>
        </authorList>
    </citation>
    <scope>NUCLEOTIDE SEQUENCE [LARGE SCALE GENOMIC DNA]</scope>
    <source>
        <strain evidence="6 7">CCUG 34288</strain>
    </source>
</reference>
<feature type="region of interest" description="Disordered" evidence="4">
    <location>
        <begin position="1"/>
        <end position="34"/>
    </location>
</feature>
<evidence type="ECO:0000256" key="4">
    <source>
        <dbReference type="SAM" id="MobiDB-lite"/>
    </source>
</evidence>
<dbReference type="AlphaFoldDB" id="A0A508BPG2"/>
<dbReference type="GO" id="GO:0022857">
    <property type="term" value="F:transmembrane transporter activity"/>
    <property type="evidence" value="ECO:0007669"/>
    <property type="project" value="TreeGrafter"/>
</dbReference>
<dbReference type="InterPro" id="IPR015854">
    <property type="entry name" value="ABC_transpr_LolD-like"/>
</dbReference>
<organism evidence="6 7">
    <name type="scientific">Actinomyces oris</name>
    <dbReference type="NCBI Taxonomy" id="544580"/>
    <lineage>
        <taxon>Bacteria</taxon>
        <taxon>Bacillati</taxon>
        <taxon>Actinomycetota</taxon>
        <taxon>Actinomycetes</taxon>
        <taxon>Actinomycetales</taxon>
        <taxon>Actinomycetaceae</taxon>
        <taxon>Actinomyces</taxon>
    </lineage>
</organism>
<dbReference type="SMART" id="SM00382">
    <property type="entry name" value="AAA"/>
    <property type="match status" value="1"/>
</dbReference>
<dbReference type="Pfam" id="PF00005">
    <property type="entry name" value="ABC_tran"/>
    <property type="match status" value="1"/>
</dbReference>
<accession>A0A508BPG2</accession>
<evidence type="ECO:0000259" key="5">
    <source>
        <dbReference type="PROSITE" id="PS50893"/>
    </source>
</evidence>
<evidence type="ECO:0000256" key="3">
    <source>
        <dbReference type="ARBA" id="ARBA00022840"/>
    </source>
</evidence>
<dbReference type="GO" id="GO:0005886">
    <property type="term" value="C:plasma membrane"/>
    <property type="evidence" value="ECO:0007669"/>
    <property type="project" value="TreeGrafter"/>
</dbReference>
<dbReference type="SUPFAM" id="SSF52540">
    <property type="entry name" value="P-loop containing nucleoside triphosphate hydrolases"/>
    <property type="match status" value="1"/>
</dbReference>
<feature type="domain" description="ABC transporter" evidence="5">
    <location>
        <begin position="37"/>
        <end position="276"/>
    </location>
</feature>
<dbReference type="GO" id="GO:0005524">
    <property type="term" value="F:ATP binding"/>
    <property type="evidence" value="ECO:0007669"/>
    <property type="project" value="UniProtKB-KW"/>
</dbReference>
<name>A0A508BPG2_9ACTO</name>
<keyword evidence="3 6" id="KW-0067">ATP-binding</keyword>
<dbReference type="EMBL" id="VICC01000001">
    <property type="protein sequence ID" value="TQD63067.1"/>
    <property type="molecule type" value="Genomic_DNA"/>
</dbReference>
<evidence type="ECO:0000256" key="1">
    <source>
        <dbReference type="ARBA" id="ARBA00022448"/>
    </source>
</evidence>
<evidence type="ECO:0000313" key="7">
    <source>
        <dbReference type="Proteomes" id="UP000317942"/>
    </source>
</evidence>
<dbReference type="InterPro" id="IPR003439">
    <property type="entry name" value="ABC_transporter-like_ATP-bd"/>
</dbReference>
<sequence length="279" mass="29209">MTAHSPLAPSDPTAAPASSLPSATPPAGPGPTSPVAIRLRGLTRVYEVPGRQDARVTALDHVDADLPEGSFTAVVGASGSGKSTLLHCMAGLDEPTSGQVTMLGALTSGMRAAERARFRARHVGFVFQEYNLIASLSAADNVSMPSRLAGRPLNGAQTREALDAVGLAHRAGLKPHQLSGGERQRVAIARVMASRPRIVFADEPTGALDLDSAALVLDWLRRLTEQGTTVVMVTHDVEAAARADAVAVMSQGHLVQWTDCRDARQIAELVHSARAARAA</sequence>
<dbReference type="GO" id="GO:0016887">
    <property type="term" value="F:ATP hydrolysis activity"/>
    <property type="evidence" value="ECO:0007669"/>
    <property type="project" value="InterPro"/>
</dbReference>
<dbReference type="GeneID" id="64213693"/>
<keyword evidence="1" id="KW-0813">Transport</keyword>
<evidence type="ECO:0000313" key="6">
    <source>
        <dbReference type="EMBL" id="TQD63067.1"/>
    </source>
</evidence>
<feature type="compositionally biased region" description="Pro residues" evidence="4">
    <location>
        <begin position="23"/>
        <end position="32"/>
    </location>
</feature>
<evidence type="ECO:0000256" key="2">
    <source>
        <dbReference type="ARBA" id="ARBA00022741"/>
    </source>
</evidence>
<dbReference type="PROSITE" id="PS00211">
    <property type="entry name" value="ABC_TRANSPORTER_1"/>
    <property type="match status" value="1"/>
</dbReference>
<keyword evidence="2" id="KW-0547">Nucleotide-binding</keyword>
<dbReference type="PANTHER" id="PTHR24220:SF685">
    <property type="entry name" value="ABC TRANSPORTER RELATED"/>
    <property type="match status" value="1"/>
</dbReference>
<dbReference type="PROSITE" id="PS50893">
    <property type="entry name" value="ABC_TRANSPORTER_2"/>
    <property type="match status" value="1"/>
</dbReference>
<dbReference type="InterPro" id="IPR003593">
    <property type="entry name" value="AAA+_ATPase"/>
</dbReference>
<proteinExistence type="predicted"/>
<protein>
    <submittedName>
        <fullName evidence="6">ATP-binding cassette domain-containing protein</fullName>
    </submittedName>
</protein>
<dbReference type="Gene3D" id="3.40.50.300">
    <property type="entry name" value="P-loop containing nucleotide triphosphate hydrolases"/>
    <property type="match status" value="1"/>
</dbReference>
<feature type="compositionally biased region" description="Low complexity" evidence="4">
    <location>
        <begin position="1"/>
        <end position="22"/>
    </location>
</feature>
<dbReference type="RefSeq" id="WP_141405767.1">
    <property type="nucleotide sequence ID" value="NZ_CP066060.1"/>
</dbReference>
<dbReference type="Proteomes" id="UP000317942">
    <property type="component" value="Unassembled WGS sequence"/>
</dbReference>
<gene>
    <name evidence="6" type="ORF">FK267_00205</name>
</gene>
<dbReference type="CDD" id="cd03255">
    <property type="entry name" value="ABC_MJ0796_LolCDE_FtsE"/>
    <property type="match status" value="1"/>
</dbReference>
<dbReference type="PANTHER" id="PTHR24220">
    <property type="entry name" value="IMPORT ATP-BINDING PROTEIN"/>
    <property type="match status" value="1"/>
</dbReference>
<dbReference type="InterPro" id="IPR027417">
    <property type="entry name" value="P-loop_NTPase"/>
</dbReference>
<dbReference type="InterPro" id="IPR017911">
    <property type="entry name" value="MacB-like_ATP-bd"/>
</dbReference>
<dbReference type="InterPro" id="IPR017871">
    <property type="entry name" value="ABC_transporter-like_CS"/>
</dbReference>